<dbReference type="Proteomes" id="UP000799779">
    <property type="component" value="Unassembled WGS sequence"/>
</dbReference>
<dbReference type="EMBL" id="ML977600">
    <property type="protein sequence ID" value="KAF1998915.1"/>
    <property type="molecule type" value="Genomic_DNA"/>
</dbReference>
<feature type="domain" description="DUF7924" evidence="1">
    <location>
        <begin position="23"/>
        <end position="79"/>
    </location>
</feature>
<dbReference type="OrthoDB" id="5132737at2759"/>
<proteinExistence type="predicted"/>
<gene>
    <name evidence="2" type="ORF">P154DRAFT_438266</name>
</gene>
<accession>A0A6A5WIF3</accession>
<dbReference type="Pfam" id="PF25545">
    <property type="entry name" value="DUF7924"/>
    <property type="match status" value="1"/>
</dbReference>
<dbReference type="AlphaFoldDB" id="A0A6A5WIF3"/>
<keyword evidence="3" id="KW-1185">Reference proteome</keyword>
<feature type="non-terminal residue" evidence="2">
    <location>
        <position position="1"/>
    </location>
</feature>
<name>A0A6A5WIF3_9PLEO</name>
<evidence type="ECO:0000259" key="1">
    <source>
        <dbReference type="Pfam" id="PF25545"/>
    </source>
</evidence>
<organism evidence="2 3">
    <name type="scientific">Amniculicola lignicola CBS 123094</name>
    <dbReference type="NCBI Taxonomy" id="1392246"/>
    <lineage>
        <taxon>Eukaryota</taxon>
        <taxon>Fungi</taxon>
        <taxon>Dikarya</taxon>
        <taxon>Ascomycota</taxon>
        <taxon>Pezizomycotina</taxon>
        <taxon>Dothideomycetes</taxon>
        <taxon>Pleosporomycetidae</taxon>
        <taxon>Pleosporales</taxon>
        <taxon>Amniculicolaceae</taxon>
        <taxon>Amniculicola</taxon>
    </lineage>
</organism>
<evidence type="ECO:0000313" key="3">
    <source>
        <dbReference type="Proteomes" id="UP000799779"/>
    </source>
</evidence>
<evidence type="ECO:0000313" key="2">
    <source>
        <dbReference type="EMBL" id="KAF1998915.1"/>
    </source>
</evidence>
<dbReference type="InterPro" id="IPR057684">
    <property type="entry name" value="DUF7924"/>
</dbReference>
<protein>
    <recommendedName>
        <fullName evidence="1">DUF7924 domain-containing protein</fullName>
    </recommendedName>
</protein>
<sequence length="83" mass="9659">LCRDLLAKDQEVPSISRFSKNGFTSTCQTIRMRNEAKVIQDITQLIVLWVKEVNNFSDEHLEYLIKSIIKGWNNSITITRAYL</sequence>
<reference evidence="2" key="1">
    <citation type="journal article" date="2020" name="Stud. Mycol.">
        <title>101 Dothideomycetes genomes: a test case for predicting lifestyles and emergence of pathogens.</title>
        <authorList>
            <person name="Haridas S."/>
            <person name="Albert R."/>
            <person name="Binder M."/>
            <person name="Bloem J."/>
            <person name="Labutti K."/>
            <person name="Salamov A."/>
            <person name="Andreopoulos B."/>
            <person name="Baker S."/>
            <person name="Barry K."/>
            <person name="Bills G."/>
            <person name="Bluhm B."/>
            <person name="Cannon C."/>
            <person name="Castanera R."/>
            <person name="Culley D."/>
            <person name="Daum C."/>
            <person name="Ezra D."/>
            <person name="Gonzalez J."/>
            <person name="Henrissat B."/>
            <person name="Kuo A."/>
            <person name="Liang C."/>
            <person name="Lipzen A."/>
            <person name="Lutzoni F."/>
            <person name="Magnuson J."/>
            <person name="Mondo S."/>
            <person name="Nolan M."/>
            <person name="Ohm R."/>
            <person name="Pangilinan J."/>
            <person name="Park H.-J."/>
            <person name="Ramirez L."/>
            <person name="Alfaro M."/>
            <person name="Sun H."/>
            <person name="Tritt A."/>
            <person name="Yoshinaga Y."/>
            <person name="Zwiers L.-H."/>
            <person name="Turgeon B."/>
            <person name="Goodwin S."/>
            <person name="Spatafora J."/>
            <person name="Crous P."/>
            <person name="Grigoriev I."/>
        </authorList>
    </citation>
    <scope>NUCLEOTIDE SEQUENCE</scope>
    <source>
        <strain evidence="2">CBS 123094</strain>
    </source>
</reference>